<protein>
    <recommendedName>
        <fullName evidence="9">Gustatory receptor</fullName>
    </recommendedName>
</protein>
<dbReference type="GO" id="GO:0050909">
    <property type="term" value="P:sensory perception of taste"/>
    <property type="evidence" value="ECO:0007669"/>
    <property type="project" value="InterPro"/>
</dbReference>
<dbReference type="GO" id="GO:0016020">
    <property type="term" value="C:membrane"/>
    <property type="evidence" value="ECO:0007669"/>
    <property type="project" value="UniProtKB-SubCell"/>
</dbReference>
<evidence type="ECO:0000313" key="7">
    <source>
        <dbReference type="EMBL" id="KAH3888742.1"/>
    </source>
</evidence>
<evidence type="ECO:0000256" key="2">
    <source>
        <dbReference type="ARBA" id="ARBA00022692"/>
    </source>
</evidence>
<evidence type="ECO:0008006" key="9">
    <source>
        <dbReference type="Google" id="ProtNLM"/>
    </source>
</evidence>
<name>A0A9D4N325_DREPO</name>
<dbReference type="PANTHER" id="PTHR21421:SF29">
    <property type="entry name" value="GUSTATORY RECEPTOR 5A FOR TREHALOSE-RELATED"/>
    <property type="match status" value="1"/>
</dbReference>
<dbReference type="GO" id="GO:0051606">
    <property type="term" value="P:detection of stimulus"/>
    <property type="evidence" value="ECO:0007669"/>
    <property type="project" value="UniProtKB-ARBA"/>
</dbReference>
<keyword evidence="3 6" id="KW-1133">Transmembrane helix</keyword>
<evidence type="ECO:0000256" key="1">
    <source>
        <dbReference type="ARBA" id="ARBA00004141"/>
    </source>
</evidence>
<organism evidence="7 8">
    <name type="scientific">Dreissena polymorpha</name>
    <name type="common">Zebra mussel</name>
    <name type="synonym">Mytilus polymorpha</name>
    <dbReference type="NCBI Taxonomy" id="45954"/>
    <lineage>
        <taxon>Eukaryota</taxon>
        <taxon>Metazoa</taxon>
        <taxon>Spiralia</taxon>
        <taxon>Lophotrochozoa</taxon>
        <taxon>Mollusca</taxon>
        <taxon>Bivalvia</taxon>
        <taxon>Autobranchia</taxon>
        <taxon>Heteroconchia</taxon>
        <taxon>Euheterodonta</taxon>
        <taxon>Imparidentia</taxon>
        <taxon>Neoheterodontei</taxon>
        <taxon>Myida</taxon>
        <taxon>Dreissenoidea</taxon>
        <taxon>Dreissenidae</taxon>
        <taxon>Dreissena</taxon>
    </lineage>
</organism>
<feature type="transmembrane region" description="Helical" evidence="6">
    <location>
        <begin position="292"/>
        <end position="317"/>
    </location>
</feature>
<feature type="transmembrane region" description="Helical" evidence="6">
    <location>
        <begin position="219"/>
        <end position="252"/>
    </location>
</feature>
<reference evidence="7" key="1">
    <citation type="journal article" date="2019" name="bioRxiv">
        <title>The Genome of the Zebra Mussel, Dreissena polymorpha: A Resource for Invasive Species Research.</title>
        <authorList>
            <person name="McCartney M.A."/>
            <person name="Auch B."/>
            <person name="Kono T."/>
            <person name="Mallez S."/>
            <person name="Zhang Y."/>
            <person name="Obille A."/>
            <person name="Becker A."/>
            <person name="Abrahante J.E."/>
            <person name="Garbe J."/>
            <person name="Badalamenti J.P."/>
            <person name="Herman A."/>
            <person name="Mangelson H."/>
            <person name="Liachko I."/>
            <person name="Sullivan S."/>
            <person name="Sone E.D."/>
            <person name="Koren S."/>
            <person name="Silverstein K.A.T."/>
            <person name="Beckman K.B."/>
            <person name="Gohl D.M."/>
        </authorList>
    </citation>
    <scope>NUCLEOTIDE SEQUENCE</scope>
    <source>
        <strain evidence="7">Duluth1</strain>
        <tissue evidence="7">Whole animal</tissue>
    </source>
</reference>
<dbReference type="OrthoDB" id="6478931at2759"/>
<feature type="transmembrane region" description="Helical" evidence="6">
    <location>
        <begin position="178"/>
        <end position="199"/>
    </location>
</feature>
<dbReference type="Pfam" id="PF08395">
    <property type="entry name" value="7tm_7"/>
    <property type="match status" value="1"/>
</dbReference>
<evidence type="ECO:0000256" key="6">
    <source>
        <dbReference type="SAM" id="Phobius"/>
    </source>
</evidence>
<evidence type="ECO:0000313" key="8">
    <source>
        <dbReference type="Proteomes" id="UP000828390"/>
    </source>
</evidence>
<keyword evidence="2 6" id="KW-0812">Transmembrane</keyword>
<dbReference type="GO" id="GO:0038023">
    <property type="term" value="F:signaling receptor activity"/>
    <property type="evidence" value="ECO:0007669"/>
    <property type="project" value="UniProtKB-ARBA"/>
</dbReference>
<sequence>MSFINRNHEMCDIKNSHSDNKSGVVETTNDQGSFEASVEMEPCMEERAGDYTKTEIYRQLRPLLICLRMFGLYFRRTVNANGHAHIEPIVMFCLFVFFLNASNVVRSFALYRVGDPFDTVMVQRVLFTIWSTECAFKVTLFMWNCYQQKGFPRFFSDWDSICGSVKLSNVTLFMMKKYITLSFLFIIGNVVFTLILIYVPALESIYLEVVWNNALENSNVIYCKIIICFLAILNSSASMFPVSMFVTLCFAVGRRLKKFNDELVTAIAADHFHDRLEDFRIRHLKLCSLVEILDHIFAPFLAAVYLANIPMFCLTLYTMVTTLKIHLSFVLINMFWLSFILLQMAIVSVTAAWVNVKAHSPLQQIYSIRFSTTSNDSQLQMMLFLNHLTGTKVGISAMKLFVVDKPTILTIAGMMVTYFVLLIQFKMPVSSTYTCNVTGRVFMDNATLILSQLVPPK</sequence>
<keyword evidence="8" id="KW-1185">Reference proteome</keyword>
<dbReference type="InterPro" id="IPR013604">
    <property type="entry name" value="7TM_chemorcpt"/>
</dbReference>
<proteinExistence type="predicted"/>
<feature type="transmembrane region" description="Helical" evidence="6">
    <location>
        <begin position="407"/>
        <end position="425"/>
    </location>
</feature>
<feature type="transmembrane region" description="Helical" evidence="6">
    <location>
        <begin position="86"/>
        <end position="105"/>
    </location>
</feature>
<keyword evidence="4 6" id="KW-0472">Membrane</keyword>
<feature type="transmembrane region" description="Helical" evidence="6">
    <location>
        <begin position="329"/>
        <end position="354"/>
    </location>
</feature>
<evidence type="ECO:0000256" key="3">
    <source>
        <dbReference type="ARBA" id="ARBA00022989"/>
    </source>
</evidence>
<evidence type="ECO:0000256" key="5">
    <source>
        <dbReference type="ARBA" id="ARBA00023170"/>
    </source>
</evidence>
<dbReference type="EMBL" id="JAIWYP010000001">
    <property type="protein sequence ID" value="KAH3888742.1"/>
    <property type="molecule type" value="Genomic_DNA"/>
</dbReference>
<dbReference type="Proteomes" id="UP000828390">
    <property type="component" value="Unassembled WGS sequence"/>
</dbReference>
<keyword evidence="5" id="KW-0675">Receptor</keyword>
<accession>A0A9D4N325</accession>
<comment type="caution">
    <text evidence="7">The sequence shown here is derived from an EMBL/GenBank/DDBJ whole genome shotgun (WGS) entry which is preliminary data.</text>
</comment>
<dbReference type="AlphaFoldDB" id="A0A9D4N325"/>
<evidence type="ECO:0000256" key="4">
    <source>
        <dbReference type="ARBA" id="ARBA00023136"/>
    </source>
</evidence>
<reference evidence="7" key="2">
    <citation type="submission" date="2020-11" db="EMBL/GenBank/DDBJ databases">
        <authorList>
            <person name="McCartney M.A."/>
            <person name="Auch B."/>
            <person name="Kono T."/>
            <person name="Mallez S."/>
            <person name="Becker A."/>
            <person name="Gohl D.M."/>
            <person name="Silverstein K.A.T."/>
            <person name="Koren S."/>
            <person name="Bechman K.B."/>
            <person name="Herman A."/>
            <person name="Abrahante J.E."/>
            <person name="Garbe J."/>
        </authorList>
    </citation>
    <scope>NUCLEOTIDE SEQUENCE</scope>
    <source>
        <strain evidence="7">Duluth1</strain>
        <tissue evidence="7">Whole animal</tissue>
    </source>
</reference>
<dbReference type="PANTHER" id="PTHR21421">
    <property type="entry name" value="GUSTATORY RECEPTOR"/>
    <property type="match status" value="1"/>
</dbReference>
<gene>
    <name evidence="7" type="ORF">DPMN_012782</name>
</gene>
<comment type="subcellular location">
    <subcellularLocation>
        <location evidence="1">Membrane</location>
        <topology evidence="1">Multi-pass membrane protein</topology>
    </subcellularLocation>
</comment>